<protein>
    <submittedName>
        <fullName evidence="4">NAD(P)-binding protein</fullName>
    </submittedName>
</protein>
<keyword evidence="5" id="KW-1185">Reference proteome</keyword>
<dbReference type="PRINTS" id="PR00081">
    <property type="entry name" value="GDHRDH"/>
</dbReference>
<dbReference type="PANTHER" id="PTHR24320:SF283">
    <property type="entry name" value="RETINOL DEHYDROGENASE 11"/>
    <property type="match status" value="1"/>
</dbReference>
<name>A0A6A6T4R1_9PLEO</name>
<organism evidence="4 5">
    <name type="scientific">Lophiostoma macrostomum CBS 122681</name>
    <dbReference type="NCBI Taxonomy" id="1314788"/>
    <lineage>
        <taxon>Eukaryota</taxon>
        <taxon>Fungi</taxon>
        <taxon>Dikarya</taxon>
        <taxon>Ascomycota</taxon>
        <taxon>Pezizomycotina</taxon>
        <taxon>Dothideomycetes</taxon>
        <taxon>Pleosporomycetidae</taxon>
        <taxon>Pleosporales</taxon>
        <taxon>Lophiostomataceae</taxon>
        <taxon>Lophiostoma</taxon>
    </lineage>
</organism>
<evidence type="ECO:0000256" key="1">
    <source>
        <dbReference type="ARBA" id="ARBA00006484"/>
    </source>
</evidence>
<keyword evidence="2" id="KW-0560">Oxidoreductase</keyword>
<dbReference type="OrthoDB" id="191139at2759"/>
<accession>A0A6A6T4R1</accession>
<dbReference type="EMBL" id="MU004366">
    <property type="protein sequence ID" value="KAF2654287.1"/>
    <property type="molecule type" value="Genomic_DNA"/>
</dbReference>
<dbReference type="PANTHER" id="PTHR24320">
    <property type="entry name" value="RETINOL DEHYDROGENASE"/>
    <property type="match status" value="1"/>
</dbReference>
<sequence length="323" mass="34587">MSRFNENTTGVEVVQALKDNIKGKTILITGPSDGTIGGQTALDLANASPKHILLAGRDISKVQPVIDKIKANHPSVTATFVKLDLAENASVKAATDDINARIDQLDALINNAGVMAIKNYTKSKDNIELQFAANHVGHFLLTNLLLPKIIAAKGRIVNVSSQGYMCGGIVWDDVNFHNGKAYNPWLAYSQSKTANIFFAKSLAAKLSSKGVLAFSVSPGLVLESKLQTNLTMEEFGEGKAIAEKALGTDFKMPDAALRPKPLVAGGATSIYAAFAPELSDHSGAFLVDAQVWTEPLMPHATSQEDAEKLWAISEKLVGQKFEI</sequence>
<reference evidence="4" key="1">
    <citation type="journal article" date="2020" name="Stud. Mycol.">
        <title>101 Dothideomycetes genomes: a test case for predicting lifestyles and emergence of pathogens.</title>
        <authorList>
            <person name="Haridas S."/>
            <person name="Albert R."/>
            <person name="Binder M."/>
            <person name="Bloem J."/>
            <person name="Labutti K."/>
            <person name="Salamov A."/>
            <person name="Andreopoulos B."/>
            <person name="Baker S."/>
            <person name="Barry K."/>
            <person name="Bills G."/>
            <person name="Bluhm B."/>
            <person name="Cannon C."/>
            <person name="Castanera R."/>
            <person name="Culley D."/>
            <person name="Daum C."/>
            <person name="Ezra D."/>
            <person name="Gonzalez J."/>
            <person name="Henrissat B."/>
            <person name="Kuo A."/>
            <person name="Liang C."/>
            <person name="Lipzen A."/>
            <person name="Lutzoni F."/>
            <person name="Magnuson J."/>
            <person name="Mondo S."/>
            <person name="Nolan M."/>
            <person name="Ohm R."/>
            <person name="Pangilinan J."/>
            <person name="Park H.-J."/>
            <person name="Ramirez L."/>
            <person name="Alfaro M."/>
            <person name="Sun H."/>
            <person name="Tritt A."/>
            <person name="Yoshinaga Y."/>
            <person name="Zwiers L.-H."/>
            <person name="Turgeon B."/>
            <person name="Goodwin S."/>
            <person name="Spatafora J."/>
            <person name="Crous P."/>
            <person name="Grigoriev I."/>
        </authorList>
    </citation>
    <scope>NUCLEOTIDE SEQUENCE</scope>
    <source>
        <strain evidence="4">CBS 122681</strain>
    </source>
</reference>
<dbReference type="AlphaFoldDB" id="A0A6A6T4R1"/>
<gene>
    <name evidence="4" type="ORF">K491DRAFT_705298</name>
</gene>
<evidence type="ECO:0000313" key="4">
    <source>
        <dbReference type="EMBL" id="KAF2654287.1"/>
    </source>
</evidence>
<proteinExistence type="inferred from homology"/>
<dbReference type="Pfam" id="PF00106">
    <property type="entry name" value="adh_short"/>
    <property type="match status" value="1"/>
</dbReference>
<evidence type="ECO:0000256" key="2">
    <source>
        <dbReference type="ARBA" id="ARBA00023002"/>
    </source>
</evidence>
<comment type="similarity">
    <text evidence="1 3">Belongs to the short-chain dehydrogenases/reductases (SDR) family.</text>
</comment>
<evidence type="ECO:0000256" key="3">
    <source>
        <dbReference type="RuleBase" id="RU000363"/>
    </source>
</evidence>
<dbReference type="Proteomes" id="UP000799324">
    <property type="component" value="Unassembled WGS sequence"/>
</dbReference>
<dbReference type="InterPro" id="IPR002347">
    <property type="entry name" value="SDR_fam"/>
</dbReference>
<evidence type="ECO:0000313" key="5">
    <source>
        <dbReference type="Proteomes" id="UP000799324"/>
    </source>
</evidence>
<dbReference type="Gene3D" id="3.40.50.720">
    <property type="entry name" value="NAD(P)-binding Rossmann-like Domain"/>
    <property type="match status" value="1"/>
</dbReference>
<dbReference type="GO" id="GO:0016491">
    <property type="term" value="F:oxidoreductase activity"/>
    <property type="evidence" value="ECO:0007669"/>
    <property type="project" value="UniProtKB-KW"/>
</dbReference>
<dbReference type="SUPFAM" id="SSF51735">
    <property type="entry name" value="NAD(P)-binding Rossmann-fold domains"/>
    <property type="match status" value="1"/>
</dbReference>
<dbReference type="PRINTS" id="PR00080">
    <property type="entry name" value="SDRFAMILY"/>
</dbReference>
<dbReference type="InterPro" id="IPR036291">
    <property type="entry name" value="NAD(P)-bd_dom_sf"/>
</dbReference>